<dbReference type="AlphaFoldDB" id="A0A9W6LZ00"/>
<dbReference type="SUPFAM" id="SSF46689">
    <property type="entry name" value="Homeodomain-like"/>
    <property type="match status" value="1"/>
</dbReference>
<keyword evidence="3" id="KW-1185">Reference proteome</keyword>
<proteinExistence type="predicted"/>
<dbReference type="EMBL" id="BSEN01000003">
    <property type="protein sequence ID" value="GLJ75346.1"/>
    <property type="molecule type" value="Genomic_DNA"/>
</dbReference>
<dbReference type="PROSITE" id="PS50994">
    <property type="entry name" value="INTEGRASE"/>
    <property type="match status" value="1"/>
</dbReference>
<dbReference type="Proteomes" id="UP001142372">
    <property type="component" value="Unassembled WGS sequence"/>
</dbReference>
<dbReference type="Pfam" id="PF13565">
    <property type="entry name" value="HTH_32"/>
    <property type="match status" value="1"/>
</dbReference>
<dbReference type="Pfam" id="PF00665">
    <property type="entry name" value="rve"/>
    <property type="match status" value="1"/>
</dbReference>
<dbReference type="PANTHER" id="PTHR35004:SF7">
    <property type="entry name" value="INTEGRASE PROTEIN"/>
    <property type="match status" value="1"/>
</dbReference>
<dbReference type="InterPro" id="IPR012337">
    <property type="entry name" value="RNaseH-like_sf"/>
</dbReference>
<dbReference type="Gene3D" id="3.30.420.10">
    <property type="entry name" value="Ribonuclease H-like superfamily/Ribonuclease H"/>
    <property type="match status" value="1"/>
</dbReference>
<dbReference type="SUPFAM" id="SSF53098">
    <property type="entry name" value="Ribonuclease H-like"/>
    <property type="match status" value="1"/>
</dbReference>
<dbReference type="RefSeq" id="WP_271176031.1">
    <property type="nucleotide sequence ID" value="NZ_BAAAJO010000001.1"/>
</dbReference>
<dbReference type="InterPro" id="IPR036388">
    <property type="entry name" value="WH-like_DNA-bd_sf"/>
</dbReference>
<organism evidence="2 3">
    <name type="scientific">Leifsonia poae</name>
    <dbReference type="NCBI Taxonomy" id="110933"/>
    <lineage>
        <taxon>Bacteria</taxon>
        <taxon>Bacillati</taxon>
        <taxon>Actinomycetota</taxon>
        <taxon>Actinomycetes</taxon>
        <taxon>Micrococcales</taxon>
        <taxon>Microbacteriaceae</taxon>
        <taxon>Leifsonia</taxon>
    </lineage>
</organism>
<evidence type="ECO:0000313" key="3">
    <source>
        <dbReference type="Proteomes" id="UP001142372"/>
    </source>
</evidence>
<dbReference type="InterPro" id="IPR001584">
    <property type="entry name" value="Integrase_cat-core"/>
</dbReference>
<dbReference type="Gene3D" id="1.10.10.10">
    <property type="entry name" value="Winged helix-like DNA-binding domain superfamily/Winged helix DNA-binding domain"/>
    <property type="match status" value="1"/>
</dbReference>
<comment type="caution">
    <text evidence="2">The sequence shown here is derived from an EMBL/GenBank/DDBJ whole genome shotgun (WGS) entry which is preliminary data.</text>
</comment>
<protein>
    <submittedName>
        <fullName evidence="2">IS481 family transposase</fullName>
    </submittedName>
</protein>
<dbReference type="InterPro" id="IPR047656">
    <property type="entry name" value="IS481-like_transpos"/>
</dbReference>
<evidence type="ECO:0000259" key="1">
    <source>
        <dbReference type="PROSITE" id="PS50994"/>
    </source>
</evidence>
<dbReference type="InterPro" id="IPR009057">
    <property type="entry name" value="Homeodomain-like_sf"/>
</dbReference>
<dbReference type="GO" id="GO:0003676">
    <property type="term" value="F:nucleic acid binding"/>
    <property type="evidence" value="ECO:0007669"/>
    <property type="project" value="InterPro"/>
</dbReference>
<accession>A0A9W6LZ00</accession>
<reference evidence="2" key="1">
    <citation type="journal article" date="2014" name="Int. J. Syst. Evol. Microbiol.">
        <title>Complete genome sequence of Corynebacterium casei LMG S-19264T (=DSM 44701T), isolated from a smear-ripened cheese.</title>
        <authorList>
            <consortium name="US DOE Joint Genome Institute (JGI-PGF)"/>
            <person name="Walter F."/>
            <person name="Albersmeier A."/>
            <person name="Kalinowski J."/>
            <person name="Ruckert C."/>
        </authorList>
    </citation>
    <scope>NUCLEOTIDE SEQUENCE</scope>
    <source>
        <strain evidence="2">VKM Ac-1401</strain>
    </source>
</reference>
<evidence type="ECO:0000313" key="2">
    <source>
        <dbReference type="EMBL" id="GLJ75346.1"/>
    </source>
</evidence>
<feature type="domain" description="Integrase catalytic" evidence="1">
    <location>
        <begin position="145"/>
        <end position="312"/>
    </location>
</feature>
<dbReference type="GO" id="GO:0015074">
    <property type="term" value="P:DNA integration"/>
    <property type="evidence" value="ECO:0007669"/>
    <property type="project" value="InterPro"/>
</dbReference>
<name>A0A9W6LZ00_9MICO</name>
<reference evidence="2" key="2">
    <citation type="submission" date="2023-01" db="EMBL/GenBank/DDBJ databases">
        <authorList>
            <person name="Sun Q."/>
            <person name="Evtushenko L."/>
        </authorList>
    </citation>
    <scope>NUCLEOTIDE SEQUENCE</scope>
    <source>
        <strain evidence="2">VKM Ac-1401</strain>
    </source>
</reference>
<dbReference type="PANTHER" id="PTHR35004">
    <property type="entry name" value="TRANSPOSASE RV3428C-RELATED"/>
    <property type="match status" value="1"/>
</dbReference>
<dbReference type="NCBIfam" id="NF033577">
    <property type="entry name" value="transpos_IS481"/>
    <property type="match status" value="1"/>
</dbReference>
<gene>
    <name evidence="2" type="ORF">GCM10017584_09200</name>
</gene>
<sequence length="317" mass="37374">MTSTLSASAERELERRANHKLAVLRHVEEVSGNVAATCRYYGISRQAYYHWLKRYEAEGFDGLRDRSSAPHYSPTATDAEVVEKILWLRQQYHFGPEKIAMYLKRYHDVTISVSGVWRILKKVGLNRLPASQRYKRREIRWKRYEKQRPGHALQVDVKFIEPLGQTGKKKRYYQYTAIDDCTRLRVLKAYPTHDQKTAIRFIDHVLSKLPFKVEKVQTDNGTEFGQSFHWHLLDKGIDHIRIRPATPRLNGKVERSHRIDAEEFYRLLEGQVIDDVNLFNDRLQQWEDYYNYDRPHGALAGSTPYERLKQKAQDPLS</sequence>
<dbReference type="InterPro" id="IPR036397">
    <property type="entry name" value="RNaseH_sf"/>
</dbReference>